<dbReference type="PANTHER" id="PTHR30461">
    <property type="entry name" value="DNA-INVERTASE FROM LAMBDOID PROPHAGE"/>
    <property type="match status" value="1"/>
</dbReference>
<dbReference type="PROSITE" id="PS51737">
    <property type="entry name" value="RECOMBINASE_DNA_BIND"/>
    <property type="match status" value="1"/>
</dbReference>
<dbReference type="Gene3D" id="3.40.50.1390">
    <property type="entry name" value="Resolvase, N-terminal catalytic domain"/>
    <property type="match status" value="1"/>
</dbReference>
<dbReference type="Proteomes" id="UP000189940">
    <property type="component" value="Unassembled WGS sequence"/>
</dbReference>
<proteinExistence type="predicted"/>
<evidence type="ECO:0000256" key="1">
    <source>
        <dbReference type="ARBA" id="ARBA00023125"/>
    </source>
</evidence>
<evidence type="ECO:0000313" key="5">
    <source>
        <dbReference type="EMBL" id="OPH84528.1"/>
    </source>
</evidence>
<dbReference type="Pfam" id="PF00239">
    <property type="entry name" value="Resolvase"/>
    <property type="match status" value="1"/>
</dbReference>
<dbReference type="InterPro" id="IPR011109">
    <property type="entry name" value="DNA_bind_recombinase_dom"/>
</dbReference>
<evidence type="ECO:0000256" key="3">
    <source>
        <dbReference type="SAM" id="MobiDB-lite"/>
    </source>
</evidence>
<sequence length="571" mass="63643">MSTDLQLKGDSRRRQLEASREYADRNGLDLADDAQLEDIGISAFKGANLREGALGRFLEAVEQGAVARGSYLIVESLDRISREHVLAAQGVFLRIIQAGINLVTLTDGRVYRAGETNLGDLVISLVIMSTAHEESLKKSQRVGAAWNHKRLKAAEGTPMTQRCPAWLRLSSDRKAYEIIPARVDIVHRIFEETIAGVGMYSVAKRLNQDRIPAFVGKSGWHQSYIAKTLANRAVLGEFQPHRKVDGKRVPDGDPIPNYYPAIMDSETYFQAQAAKSLRSSGGAGAGRKGPTYTNLFSGLANCAHCNYSMSFENKGATPKGGTYLVCDNARRHLGCEAVRWRYQDFETSFFAFVSELDLESLIDQDAEATQRKLIESEISSLEGQLADIKASMEKTYALLDAGSAVEFVSAKLKELQQRDNECDTKLIEKKRVRDALALRASSLRQSRAGLTHLLERLQGPSGAELYKLRAQIASRLKNLVLTISVATLGDRPKLQRTIEFLEQQPDSEDVISHLKKRLNEGKTARRYFAVGFRNNAVRVVYPRDDDPLKYEEQITDHPGNDKRFAVEYGDK</sequence>
<comment type="caution">
    <text evidence="5">The sequence shown here is derived from an EMBL/GenBank/DDBJ whole genome shotgun (WGS) entry which is preliminary data.</text>
</comment>
<dbReference type="CDD" id="cd00338">
    <property type="entry name" value="Ser_Recombinase"/>
    <property type="match status" value="1"/>
</dbReference>
<feature type="domain" description="Recombinase" evidence="4">
    <location>
        <begin position="165"/>
        <end position="281"/>
    </location>
</feature>
<dbReference type="GO" id="GO:0003677">
    <property type="term" value="F:DNA binding"/>
    <property type="evidence" value="ECO:0007669"/>
    <property type="project" value="UniProtKB-KW"/>
</dbReference>
<keyword evidence="6" id="KW-1185">Reference proteome</keyword>
<dbReference type="AlphaFoldDB" id="A0A1V4I2R9"/>
<gene>
    <name evidence="5" type="ORF">B2M20_00745</name>
</gene>
<dbReference type="Pfam" id="PF07508">
    <property type="entry name" value="Recombinase"/>
    <property type="match status" value="1"/>
</dbReference>
<evidence type="ECO:0000259" key="4">
    <source>
        <dbReference type="PROSITE" id="PS51737"/>
    </source>
</evidence>
<reference evidence="5 6" key="1">
    <citation type="submission" date="2017-02" db="EMBL/GenBank/DDBJ databases">
        <title>Genome sequence of the nitrite-oxidizing bacterium Nitrobacter vulgaris strain Ab1.</title>
        <authorList>
            <person name="Mellbye B.L."/>
            <person name="Davis E.W."/>
            <person name="Spieck E."/>
            <person name="Chang J.H."/>
            <person name="Bottomley P.J."/>
            <person name="Sayavedra-Soto L.A."/>
        </authorList>
    </citation>
    <scope>NUCLEOTIDE SEQUENCE [LARGE SCALE GENOMIC DNA]</scope>
    <source>
        <strain evidence="5 6">Ab1</strain>
    </source>
</reference>
<dbReference type="SMART" id="SM00857">
    <property type="entry name" value="Resolvase"/>
    <property type="match status" value="1"/>
</dbReference>
<dbReference type="InterPro" id="IPR025827">
    <property type="entry name" value="Zn_ribbon_recom_dom"/>
</dbReference>
<keyword evidence="1" id="KW-0238">DNA-binding</keyword>
<dbReference type="GO" id="GO:0000150">
    <property type="term" value="F:DNA strand exchange activity"/>
    <property type="evidence" value="ECO:0007669"/>
    <property type="project" value="InterPro"/>
</dbReference>
<dbReference type="Pfam" id="PF13408">
    <property type="entry name" value="Zn_ribbon_recom"/>
    <property type="match status" value="1"/>
</dbReference>
<evidence type="ECO:0000256" key="2">
    <source>
        <dbReference type="ARBA" id="ARBA00023172"/>
    </source>
</evidence>
<dbReference type="InterPro" id="IPR050639">
    <property type="entry name" value="SSR_resolvase"/>
</dbReference>
<protein>
    <submittedName>
        <fullName evidence="5">Site-specific recombinase</fullName>
    </submittedName>
</protein>
<name>A0A1V4I2R9_NITVU</name>
<dbReference type="EMBL" id="MWPQ01000003">
    <property type="protein sequence ID" value="OPH84528.1"/>
    <property type="molecule type" value="Genomic_DNA"/>
</dbReference>
<keyword evidence="2" id="KW-0233">DNA recombination</keyword>
<dbReference type="InterPro" id="IPR038109">
    <property type="entry name" value="DNA_bind_recomb_sf"/>
</dbReference>
<dbReference type="PANTHER" id="PTHR30461:SF2">
    <property type="entry name" value="SERINE RECOMBINASE PINE-RELATED"/>
    <property type="match status" value="1"/>
</dbReference>
<accession>A0A1V4I2R9</accession>
<dbReference type="SUPFAM" id="SSF53041">
    <property type="entry name" value="Resolvase-like"/>
    <property type="match status" value="1"/>
</dbReference>
<dbReference type="InterPro" id="IPR036162">
    <property type="entry name" value="Resolvase-like_N_sf"/>
</dbReference>
<dbReference type="Gene3D" id="3.90.1750.20">
    <property type="entry name" value="Putative Large Serine Recombinase, Chain B, Domain 2"/>
    <property type="match status" value="1"/>
</dbReference>
<dbReference type="InterPro" id="IPR006119">
    <property type="entry name" value="Resolv_N"/>
</dbReference>
<organism evidence="5 6">
    <name type="scientific">Nitrobacter vulgaris</name>
    <dbReference type="NCBI Taxonomy" id="29421"/>
    <lineage>
        <taxon>Bacteria</taxon>
        <taxon>Pseudomonadati</taxon>
        <taxon>Pseudomonadota</taxon>
        <taxon>Alphaproteobacteria</taxon>
        <taxon>Hyphomicrobiales</taxon>
        <taxon>Nitrobacteraceae</taxon>
        <taxon>Nitrobacter</taxon>
    </lineage>
</organism>
<dbReference type="STRING" id="29421.B2M20_00745"/>
<evidence type="ECO:0000313" key="6">
    <source>
        <dbReference type="Proteomes" id="UP000189940"/>
    </source>
</evidence>
<feature type="region of interest" description="Disordered" evidence="3">
    <location>
        <begin position="551"/>
        <end position="571"/>
    </location>
</feature>